<evidence type="ECO:0000256" key="1">
    <source>
        <dbReference type="ARBA" id="ARBA00004370"/>
    </source>
</evidence>
<dbReference type="Gene3D" id="3.40.1090.10">
    <property type="entry name" value="Cytosolic phospholipase A2 catalytic domain"/>
    <property type="match status" value="2"/>
</dbReference>
<dbReference type="OrthoDB" id="9770965at2"/>
<evidence type="ECO:0000259" key="8">
    <source>
        <dbReference type="PROSITE" id="PS51635"/>
    </source>
</evidence>
<evidence type="ECO:0000256" key="4">
    <source>
        <dbReference type="ARBA" id="ARBA00023098"/>
    </source>
</evidence>
<keyword evidence="7" id="KW-0732">Signal</keyword>
<dbReference type="InterPro" id="IPR016035">
    <property type="entry name" value="Acyl_Trfase/lysoPLipase"/>
</dbReference>
<feature type="chain" id="PRO_5038668233" evidence="7">
    <location>
        <begin position="26"/>
        <end position="722"/>
    </location>
</feature>
<dbReference type="PANTHER" id="PTHR14226:SF29">
    <property type="entry name" value="NEUROPATHY TARGET ESTERASE SWS"/>
    <property type="match status" value="1"/>
</dbReference>
<accession>A0A4V2QCC5</accession>
<comment type="caution">
    <text evidence="6">Lacks conserved residue(s) required for the propagation of feature annotation.</text>
</comment>
<dbReference type="EMBL" id="SLUN01000037">
    <property type="protein sequence ID" value="TCL59777.1"/>
    <property type="molecule type" value="Genomic_DNA"/>
</dbReference>
<reference evidence="9 10" key="1">
    <citation type="submission" date="2019-03" db="EMBL/GenBank/DDBJ databases">
        <title>Genomic Encyclopedia of Type Strains, Phase IV (KMG-IV): sequencing the most valuable type-strain genomes for metagenomic binning, comparative biology and taxonomic classification.</title>
        <authorList>
            <person name="Goeker M."/>
        </authorList>
    </citation>
    <scope>NUCLEOTIDE SEQUENCE [LARGE SCALE GENOMIC DNA]</scope>
    <source>
        <strain evidence="9 10">LX-B</strain>
    </source>
</reference>
<organism evidence="9 10">
    <name type="scientific">Hydrogenispora ethanolica</name>
    <dbReference type="NCBI Taxonomy" id="1082276"/>
    <lineage>
        <taxon>Bacteria</taxon>
        <taxon>Bacillati</taxon>
        <taxon>Bacillota</taxon>
        <taxon>Hydrogenispora</taxon>
    </lineage>
</organism>
<feature type="short sequence motif" description="GXSXG" evidence="6">
    <location>
        <begin position="66"/>
        <end position="70"/>
    </location>
</feature>
<dbReference type="RefSeq" id="WP_132016438.1">
    <property type="nucleotide sequence ID" value="NZ_SLUN01000037.1"/>
</dbReference>
<dbReference type="Pfam" id="PF01734">
    <property type="entry name" value="Patatin"/>
    <property type="match status" value="1"/>
</dbReference>
<keyword evidence="5" id="KW-0472">Membrane</keyword>
<dbReference type="Gene3D" id="2.40.160.50">
    <property type="entry name" value="membrane protein fhac: a member of the omp85/tpsb transporter family"/>
    <property type="match status" value="1"/>
</dbReference>
<proteinExistence type="predicted"/>
<protein>
    <submittedName>
        <fullName evidence="9">NTE family protein</fullName>
    </submittedName>
</protein>
<dbReference type="GO" id="GO:0019867">
    <property type="term" value="C:outer membrane"/>
    <property type="evidence" value="ECO:0007669"/>
    <property type="project" value="InterPro"/>
</dbReference>
<gene>
    <name evidence="9" type="ORF">EDC14_103714</name>
</gene>
<dbReference type="InterPro" id="IPR050301">
    <property type="entry name" value="NTE"/>
</dbReference>
<feature type="short sequence motif" description="DGA/G" evidence="6">
    <location>
        <begin position="212"/>
        <end position="214"/>
    </location>
</feature>
<feature type="active site" description="Nucleophile" evidence="6">
    <location>
        <position position="68"/>
    </location>
</feature>
<comment type="subcellular location">
    <subcellularLocation>
        <location evidence="1">Membrane</location>
    </subcellularLocation>
</comment>
<keyword evidence="4 6" id="KW-0443">Lipid metabolism</keyword>
<dbReference type="AlphaFoldDB" id="A0A4V2QCC5"/>
<keyword evidence="3 6" id="KW-0442">Lipid degradation</keyword>
<dbReference type="PROSITE" id="PS51635">
    <property type="entry name" value="PNPLA"/>
    <property type="match status" value="1"/>
</dbReference>
<dbReference type="SUPFAM" id="SSF52151">
    <property type="entry name" value="FabD/lysophospholipase-like"/>
    <property type="match status" value="1"/>
</dbReference>
<feature type="signal peptide" evidence="7">
    <location>
        <begin position="1"/>
        <end position="25"/>
    </location>
</feature>
<keyword evidence="2 6" id="KW-0378">Hydrolase</keyword>
<feature type="domain" description="PNPLA" evidence="8">
    <location>
        <begin position="35"/>
        <end position="225"/>
    </location>
</feature>
<evidence type="ECO:0000256" key="7">
    <source>
        <dbReference type="SAM" id="SignalP"/>
    </source>
</evidence>
<dbReference type="GO" id="GO:0016787">
    <property type="term" value="F:hydrolase activity"/>
    <property type="evidence" value="ECO:0007669"/>
    <property type="project" value="UniProtKB-UniRule"/>
</dbReference>
<evidence type="ECO:0000256" key="6">
    <source>
        <dbReference type="PROSITE-ProRule" id="PRU01161"/>
    </source>
</evidence>
<evidence type="ECO:0000313" key="10">
    <source>
        <dbReference type="Proteomes" id="UP000295008"/>
    </source>
</evidence>
<dbReference type="InterPro" id="IPR002641">
    <property type="entry name" value="PNPLA_dom"/>
</dbReference>
<evidence type="ECO:0000256" key="5">
    <source>
        <dbReference type="ARBA" id="ARBA00023136"/>
    </source>
</evidence>
<dbReference type="GO" id="GO:0016042">
    <property type="term" value="P:lipid catabolic process"/>
    <property type="evidence" value="ECO:0007669"/>
    <property type="project" value="UniProtKB-UniRule"/>
</dbReference>
<dbReference type="PANTHER" id="PTHR14226">
    <property type="entry name" value="NEUROPATHY TARGET ESTERASE/SWISS CHEESE D.MELANOGASTER"/>
    <property type="match status" value="1"/>
</dbReference>
<dbReference type="Proteomes" id="UP000295008">
    <property type="component" value="Unassembled WGS sequence"/>
</dbReference>
<name>A0A4V2QCC5_HYDET</name>
<evidence type="ECO:0000256" key="3">
    <source>
        <dbReference type="ARBA" id="ARBA00022963"/>
    </source>
</evidence>
<sequence length="722" mass="79892">MNNQWIYRLLFFLILFFCSGSAVLAAEPARPRIGLALGGGSAIGFAHIGVLQWLEENRIPVDYVAGTSMGGLMGGCYAMGMSPAEIERFVKSLNWDRLFDSAPPYRALDFRRKEDKLDYPGEIEIGLKDKLYIPSGLSIYRVNLLLSRIALPYSAVRDFDELPIPYRCVATDIQNSEKVVLGDGSLSEAMRATMSLPGAFVPVERDGRLLVDGGLVDNVPADVAKAMGADLVIAVNCNQSNANKDLRRIDEILMSSINTLTNENVRQALKLADFVIQLQTGNLSSFDWNACDELIEAGYQSAARQGEELKKLALDPATWQEYLKRRSERKRLQAPVPRALKIQGTDEINQAEIAARLRPFIGKPVDVTALEVVLVDIMGSSFYESLRYEIVIQDQVPTLVITVREIAYGPPFVRYILQMNFVGDRADVNLRSRITAYNMAGEGAELRTDLSLGTSPGLGVELYKPFSTKGWFLVPRLEVKRSRGSLFLDGKQENHFTLDESGIGLSLGYSFNKFSEARLGYQAGYQRTDTIVGTPLREKDGRVRKTELRWSYRNANQGVLEGGVLCDVKADWYSDAPNASEPFSTAETSVKWVIPLNERKAVFTIVSAGAATSGNPPLMQQFTLGGPLRLGAYDSDEFRGDNYVLGTVGIIKDIGKPLGLKKMYLATFLENGGVFDDWSDIHCKTDFSLGLVSPTIFGTFYLGTSFGEGNQSRINFLLGRMF</sequence>
<dbReference type="CDD" id="cd07205">
    <property type="entry name" value="Pat_PNPLA6_PNPLA7_NTE1_like"/>
    <property type="match status" value="1"/>
</dbReference>
<keyword evidence="10" id="KW-1185">Reference proteome</keyword>
<dbReference type="Pfam" id="PF01103">
    <property type="entry name" value="Omp85"/>
    <property type="match status" value="1"/>
</dbReference>
<feature type="active site" description="Proton acceptor" evidence="6">
    <location>
        <position position="212"/>
    </location>
</feature>
<comment type="caution">
    <text evidence="9">The sequence shown here is derived from an EMBL/GenBank/DDBJ whole genome shotgun (WGS) entry which is preliminary data.</text>
</comment>
<dbReference type="InterPro" id="IPR000184">
    <property type="entry name" value="Bac_surfAg_D15"/>
</dbReference>
<evidence type="ECO:0000256" key="2">
    <source>
        <dbReference type="ARBA" id="ARBA00022801"/>
    </source>
</evidence>
<evidence type="ECO:0000313" key="9">
    <source>
        <dbReference type="EMBL" id="TCL59777.1"/>
    </source>
</evidence>